<dbReference type="AlphaFoldDB" id="W7HY73"/>
<gene>
    <name evidence="1" type="ORF">DRE_00952</name>
</gene>
<dbReference type="Proteomes" id="UP000024837">
    <property type="component" value="Unassembled WGS sequence"/>
</dbReference>
<dbReference type="HOGENOM" id="CLU_1377796_0_0_1"/>
<sequence length="223" mass="24836">MTSTVEGAGSLPVDYSPCSSVLSLSGELPMARSIYSEKGDIFDEFPLPPQPVFDKIYFLAEPPVTTSDTFRPDIQSIKDLGVSLTREVRRLWVKWVRRTASDEISEPILANTGPSQGVAEFLARLQAVTDTHTPLQFIFDGSGHRIPFSPEDFFGLDAALEDAISSSRIFEADDREMEESGFIIISLGRQQDRSGAEIKFAILENADMEDQLEQWPTTGYYDN</sequence>
<protein>
    <submittedName>
        <fullName evidence="1">Uncharacterized protein</fullName>
    </submittedName>
</protein>
<proteinExistence type="predicted"/>
<dbReference type="EMBL" id="KI966433">
    <property type="protein sequence ID" value="EWC44893.1"/>
    <property type="molecule type" value="Genomic_DNA"/>
</dbReference>
<evidence type="ECO:0000313" key="1">
    <source>
        <dbReference type="EMBL" id="EWC44893.1"/>
    </source>
</evidence>
<reference evidence="1 2" key="1">
    <citation type="submission" date="2013-05" db="EMBL/GenBank/DDBJ databases">
        <title>Drechslerella stenobrocha genome reveals carnivorous origination and mechanical trapping mechanism of predatory fungi.</title>
        <authorList>
            <person name="Liu X."/>
            <person name="Zhang W."/>
            <person name="Liu K."/>
        </authorList>
    </citation>
    <scope>NUCLEOTIDE SEQUENCE [LARGE SCALE GENOMIC DNA]</scope>
    <source>
        <strain evidence="1 2">248</strain>
    </source>
</reference>
<accession>W7HY73</accession>
<organism evidence="1 2">
    <name type="scientific">Drechslerella stenobrocha 248</name>
    <dbReference type="NCBI Taxonomy" id="1043628"/>
    <lineage>
        <taxon>Eukaryota</taxon>
        <taxon>Fungi</taxon>
        <taxon>Dikarya</taxon>
        <taxon>Ascomycota</taxon>
        <taxon>Pezizomycotina</taxon>
        <taxon>Orbiliomycetes</taxon>
        <taxon>Orbiliales</taxon>
        <taxon>Orbiliaceae</taxon>
        <taxon>Drechslerella</taxon>
    </lineage>
</organism>
<keyword evidence="2" id="KW-1185">Reference proteome</keyword>
<dbReference type="OrthoDB" id="5318226at2759"/>
<name>W7HY73_9PEZI</name>
<evidence type="ECO:0000313" key="2">
    <source>
        <dbReference type="Proteomes" id="UP000024837"/>
    </source>
</evidence>